<accession>A0AAE0JJX5</accession>
<protein>
    <submittedName>
        <fullName evidence="2">Uncharacterized protein</fullName>
    </submittedName>
</protein>
<evidence type="ECO:0000313" key="3">
    <source>
        <dbReference type="Proteomes" id="UP001278500"/>
    </source>
</evidence>
<comment type="caution">
    <text evidence="2">The sequence shown here is derived from an EMBL/GenBank/DDBJ whole genome shotgun (WGS) entry which is preliminary data.</text>
</comment>
<dbReference type="GeneID" id="87863408"/>
<organism evidence="2 3">
    <name type="scientific">Neurospora tetraspora</name>
    <dbReference type="NCBI Taxonomy" id="94610"/>
    <lineage>
        <taxon>Eukaryota</taxon>
        <taxon>Fungi</taxon>
        <taxon>Dikarya</taxon>
        <taxon>Ascomycota</taxon>
        <taxon>Pezizomycotina</taxon>
        <taxon>Sordariomycetes</taxon>
        <taxon>Sordariomycetidae</taxon>
        <taxon>Sordariales</taxon>
        <taxon>Sordariaceae</taxon>
        <taxon>Neurospora</taxon>
    </lineage>
</organism>
<dbReference type="Proteomes" id="UP001278500">
    <property type="component" value="Unassembled WGS sequence"/>
</dbReference>
<reference evidence="2" key="1">
    <citation type="journal article" date="2023" name="Mol. Phylogenet. Evol.">
        <title>Genome-scale phylogeny and comparative genomics of the fungal order Sordariales.</title>
        <authorList>
            <person name="Hensen N."/>
            <person name="Bonometti L."/>
            <person name="Westerberg I."/>
            <person name="Brannstrom I.O."/>
            <person name="Guillou S."/>
            <person name="Cros-Aarteil S."/>
            <person name="Calhoun S."/>
            <person name="Haridas S."/>
            <person name="Kuo A."/>
            <person name="Mondo S."/>
            <person name="Pangilinan J."/>
            <person name="Riley R."/>
            <person name="LaButti K."/>
            <person name="Andreopoulos B."/>
            <person name="Lipzen A."/>
            <person name="Chen C."/>
            <person name="Yan M."/>
            <person name="Daum C."/>
            <person name="Ng V."/>
            <person name="Clum A."/>
            <person name="Steindorff A."/>
            <person name="Ohm R.A."/>
            <person name="Martin F."/>
            <person name="Silar P."/>
            <person name="Natvig D.O."/>
            <person name="Lalanne C."/>
            <person name="Gautier V."/>
            <person name="Ament-Velasquez S.L."/>
            <person name="Kruys A."/>
            <person name="Hutchinson M.I."/>
            <person name="Powell A.J."/>
            <person name="Barry K."/>
            <person name="Miller A.N."/>
            <person name="Grigoriev I.V."/>
            <person name="Debuchy R."/>
            <person name="Gladieux P."/>
            <person name="Hiltunen Thoren M."/>
            <person name="Johannesson H."/>
        </authorList>
    </citation>
    <scope>NUCLEOTIDE SEQUENCE</scope>
    <source>
        <strain evidence="2">CBS 560.94</strain>
    </source>
</reference>
<gene>
    <name evidence="2" type="ORF">B0H65DRAFT_455785</name>
</gene>
<feature type="region of interest" description="Disordered" evidence="1">
    <location>
        <begin position="112"/>
        <end position="148"/>
    </location>
</feature>
<keyword evidence="3" id="KW-1185">Reference proteome</keyword>
<dbReference type="AlphaFoldDB" id="A0AAE0JJX5"/>
<proteinExistence type="predicted"/>
<dbReference type="PANTHER" id="PTHR37331">
    <property type="entry name" value="YALI0F11671P"/>
    <property type="match status" value="1"/>
</dbReference>
<dbReference type="PANTHER" id="PTHR37331:SF1">
    <property type="entry name" value="YALI0F11671P"/>
    <property type="match status" value="1"/>
</dbReference>
<dbReference type="EMBL" id="JAUEPP010000002">
    <property type="protein sequence ID" value="KAK3350743.1"/>
    <property type="molecule type" value="Genomic_DNA"/>
</dbReference>
<evidence type="ECO:0000256" key="1">
    <source>
        <dbReference type="SAM" id="MobiDB-lite"/>
    </source>
</evidence>
<dbReference type="RefSeq" id="XP_062684038.1">
    <property type="nucleotide sequence ID" value="XM_062826254.1"/>
</dbReference>
<evidence type="ECO:0000313" key="2">
    <source>
        <dbReference type="EMBL" id="KAK3350743.1"/>
    </source>
</evidence>
<name>A0AAE0JJX5_9PEZI</name>
<feature type="compositionally biased region" description="Gly residues" evidence="1">
    <location>
        <begin position="132"/>
        <end position="148"/>
    </location>
</feature>
<sequence>MLLATRFRVAPQLRTAIRSFTTLPSNPNIKVFPQPNNPKSYILSLLPTTPPSPALSIGTTTSLPPTPQSFTTNPHFLSILNAVLTEHAYSDPGLQSQAQAFASPAGFSFLPGSAGSKPGGAGRRLGKKGNDTGAGGASAEGGAGGAGRGGWVHLSDERTPVDFGRIAWPEDIFGSVEVDGQGKILEGTFQGSGTYRVVTNQGILGLSPFLMEKLVARLREEEVKEKEKEKEKEKA</sequence>
<reference evidence="2" key="2">
    <citation type="submission" date="2023-06" db="EMBL/GenBank/DDBJ databases">
        <authorList>
            <consortium name="Lawrence Berkeley National Laboratory"/>
            <person name="Haridas S."/>
            <person name="Hensen N."/>
            <person name="Bonometti L."/>
            <person name="Westerberg I."/>
            <person name="Brannstrom I.O."/>
            <person name="Guillou S."/>
            <person name="Cros-Aarteil S."/>
            <person name="Calhoun S."/>
            <person name="Kuo A."/>
            <person name="Mondo S."/>
            <person name="Pangilinan J."/>
            <person name="Riley R."/>
            <person name="Labutti K."/>
            <person name="Andreopoulos B."/>
            <person name="Lipzen A."/>
            <person name="Chen C."/>
            <person name="Yanf M."/>
            <person name="Daum C."/>
            <person name="Ng V."/>
            <person name="Clum A."/>
            <person name="Steindorff A."/>
            <person name="Ohm R."/>
            <person name="Martin F."/>
            <person name="Silar P."/>
            <person name="Natvig D."/>
            <person name="Lalanne C."/>
            <person name="Gautier V."/>
            <person name="Ament-Velasquez S.L."/>
            <person name="Kruys A."/>
            <person name="Hutchinson M.I."/>
            <person name="Powell A.J."/>
            <person name="Barry K."/>
            <person name="Miller A.N."/>
            <person name="Grigoriev I.V."/>
            <person name="Debuchy R."/>
            <person name="Gladieux P."/>
            <person name="Thoren M.H."/>
            <person name="Johannesson H."/>
        </authorList>
    </citation>
    <scope>NUCLEOTIDE SEQUENCE</scope>
    <source>
        <strain evidence="2">CBS 560.94</strain>
    </source>
</reference>